<dbReference type="GO" id="GO:0008270">
    <property type="term" value="F:zinc ion binding"/>
    <property type="evidence" value="ECO:0007669"/>
    <property type="project" value="InterPro"/>
</dbReference>
<dbReference type="STRING" id="208445.SAMN04489727_1714"/>
<gene>
    <name evidence="3" type="ORF">SAMN04489727_1714</name>
</gene>
<dbReference type="Gene3D" id="1.10.30.50">
    <property type="match status" value="1"/>
</dbReference>
<feature type="region of interest" description="Disordered" evidence="1">
    <location>
        <begin position="51"/>
        <end position="81"/>
    </location>
</feature>
<dbReference type="RefSeq" id="WP_091305269.1">
    <property type="nucleotide sequence ID" value="NZ_FNSO01000003.1"/>
</dbReference>
<keyword evidence="3" id="KW-0255">Endonuclease</keyword>
<evidence type="ECO:0000313" key="3">
    <source>
        <dbReference type="EMBL" id="SEB43444.1"/>
    </source>
</evidence>
<evidence type="ECO:0000259" key="2">
    <source>
        <dbReference type="Pfam" id="PF01844"/>
    </source>
</evidence>
<dbReference type="OrthoDB" id="2084290at2"/>
<organism evidence="3 4">
    <name type="scientific">Amycolatopsis tolypomycina</name>
    <dbReference type="NCBI Taxonomy" id="208445"/>
    <lineage>
        <taxon>Bacteria</taxon>
        <taxon>Bacillati</taxon>
        <taxon>Actinomycetota</taxon>
        <taxon>Actinomycetes</taxon>
        <taxon>Pseudonocardiales</taxon>
        <taxon>Pseudonocardiaceae</taxon>
        <taxon>Amycolatopsis</taxon>
    </lineage>
</organism>
<keyword evidence="3" id="KW-0540">Nuclease</keyword>
<protein>
    <submittedName>
        <fullName evidence="3">HNH endonuclease</fullName>
    </submittedName>
</protein>
<dbReference type="InterPro" id="IPR002711">
    <property type="entry name" value="HNH"/>
</dbReference>
<reference evidence="4" key="1">
    <citation type="submission" date="2016-10" db="EMBL/GenBank/DDBJ databases">
        <authorList>
            <person name="Varghese N."/>
            <person name="Submissions S."/>
        </authorList>
    </citation>
    <scope>NUCLEOTIDE SEQUENCE [LARGE SCALE GENOMIC DNA]</scope>
    <source>
        <strain evidence="4">DSM 44544</strain>
    </source>
</reference>
<dbReference type="CDD" id="cd00085">
    <property type="entry name" value="HNHc"/>
    <property type="match status" value="1"/>
</dbReference>
<dbReference type="GO" id="GO:0004519">
    <property type="term" value="F:endonuclease activity"/>
    <property type="evidence" value="ECO:0007669"/>
    <property type="project" value="UniProtKB-KW"/>
</dbReference>
<dbReference type="EMBL" id="FNSO01000003">
    <property type="protein sequence ID" value="SEB43444.1"/>
    <property type="molecule type" value="Genomic_DNA"/>
</dbReference>
<dbReference type="Proteomes" id="UP000199622">
    <property type="component" value="Unassembled WGS sequence"/>
</dbReference>
<feature type="compositionally biased region" description="Basic residues" evidence="1">
    <location>
        <begin position="68"/>
        <end position="78"/>
    </location>
</feature>
<name>A0A1H4JAU2_9PSEU</name>
<feature type="domain" description="HNH" evidence="2">
    <location>
        <begin position="45"/>
        <end position="78"/>
    </location>
</feature>
<dbReference type="Pfam" id="PF01844">
    <property type="entry name" value="HNH"/>
    <property type="match status" value="1"/>
</dbReference>
<dbReference type="GO" id="GO:0003676">
    <property type="term" value="F:nucleic acid binding"/>
    <property type="evidence" value="ECO:0007669"/>
    <property type="project" value="InterPro"/>
</dbReference>
<accession>A0A1H4JAU2</accession>
<keyword evidence="3" id="KW-0378">Hydrolase</keyword>
<keyword evidence="4" id="KW-1185">Reference proteome</keyword>
<dbReference type="AlphaFoldDB" id="A0A1H4JAU2"/>
<evidence type="ECO:0000256" key="1">
    <source>
        <dbReference type="SAM" id="MobiDB-lite"/>
    </source>
</evidence>
<evidence type="ECO:0000313" key="4">
    <source>
        <dbReference type="Proteomes" id="UP000199622"/>
    </source>
</evidence>
<sequence length="93" mass="10566">MVAKHQGRSGRPWARIKAQWKATTRICYLCGTWIPEDVPPNDPLEYTVDHIDARSRGGPPTMENTAPAHRRCNSRKGTKPLSELELLKTSRAW</sequence>
<dbReference type="InterPro" id="IPR003615">
    <property type="entry name" value="HNH_nuc"/>
</dbReference>
<proteinExistence type="predicted"/>